<evidence type="ECO:0000259" key="9">
    <source>
        <dbReference type="PROSITE" id="PS50113"/>
    </source>
</evidence>
<name>G5R232_SALSE</name>
<comment type="subcellular location">
    <subcellularLocation>
        <location evidence="1">Cell membrane</location>
        <topology evidence="1">Multi-pass membrane protein</topology>
    </subcellularLocation>
</comment>
<dbReference type="InterPro" id="IPR001610">
    <property type="entry name" value="PAC"/>
</dbReference>
<evidence type="ECO:0000256" key="2">
    <source>
        <dbReference type="ARBA" id="ARBA00022475"/>
    </source>
</evidence>
<dbReference type="InterPro" id="IPR052155">
    <property type="entry name" value="Biofilm_reg_signaling"/>
</dbReference>
<dbReference type="PANTHER" id="PTHR44757">
    <property type="entry name" value="DIGUANYLATE CYCLASE DGCP"/>
    <property type="match status" value="1"/>
</dbReference>
<feature type="transmembrane region" description="Helical" evidence="7">
    <location>
        <begin position="158"/>
        <end position="179"/>
    </location>
</feature>
<proteinExistence type="predicted"/>
<dbReference type="SUPFAM" id="SSF55785">
    <property type="entry name" value="PYP-like sensor domain (PAS domain)"/>
    <property type="match status" value="2"/>
</dbReference>
<keyword evidence="2" id="KW-1003">Cell membrane</keyword>
<accession>G5R232</accession>
<evidence type="ECO:0000256" key="3">
    <source>
        <dbReference type="ARBA" id="ARBA00022692"/>
    </source>
</evidence>
<dbReference type="EMBL" id="AFCU01001121">
    <property type="protein sequence ID" value="EHC86355.1"/>
    <property type="molecule type" value="Genomic_DNA"/>
</dbReference>
<evidence type="ECO:0000256" key="1">
    <source>
        <dbReference type="ARBA" id="ARBA00004651"/>
    </source>
</evidence>
<dbReference type="NCBIfam" id="TIGR00229">
    <property type="entry name" value="sensory_box"/>
    <property type="match status" value="1"/>
</dbReference>
<dbReference type="PANTHER" id="PTHR44757:SF2">
    <property type="entry name" value="BIOFILM ARCHITECTURE MAINTENANCE PROTEIN MBAA"/>
    <property type="match status" value="1"/>
</dbReference>
<feature type="transmembrane region" description="Helical" evidence="7">
    <location>
        <begin position="237"/>
        <end position="264"/>
    </location>
</feature>
<dbReference type="Pfam" id="PF05231">
    <property type="entry name" value="MASE1"/>
    <property type="match status" value="1"/>
</dbReference>
<dbReference type="InterPro" id="IPR035965">
    <property type="entry name" value="PAS-like_dom_sf"/>
</dbReference>
<dbReference type="Proteomes" id="UP000005065">
    <property type="component" value="Unassembled WGS sequence"/>
</dbReference>
<dbReference type="AlphaFoldDB" id="G5R232"/>
<dbReference type="FunFam" id="3.30.450.20:FF:000154">
    <property type="entry name" value="Probable diguanylate cyclase DgcE"/>
    <property type="match status" value="1"/>
</dbReference>
<evidence type="ECO:0000256" key="6">
    <source>
        <dbReference type="SAM" id="Coils"/>
    </source>
</evidence>
<evidence type="ECO:0000259" key="8">
    <source>
        <dbReference type="PROSITE" id="PS50112"/>
    </source>
</evidence>
<organism evidence="10 11">
    <name type="scientific">Salmonella enterica subsp. enterica serovar Senftenberg str. A4-543</name>
    <dbReference type="NCBI Taxonomy" id="913082"/>
    <lineage>
        <taxon>Bacteria</taxon>
        <taxon>Pseudomonadati</taxon>
        <taxon>Pseudomonadota</taxon>
        <taxon>Gammaproteobacteria</taxon>
        <taxon>Enterobacterales</taxon>
        <taxon>Enterobacteriaceae</taxon>
        <taxon>Salmonella</taxon>
    </lineage>
</organism>
<feature type="domain" description="PAC" evidence="9">
    <location>
        <begin position="388"/>
        <end position="440"/>
    </location>
</feature>
<dbReference type="Gene3D" id="3.30.450.20">
    <property type="entry name" value="PAS domain"/>
    <property type="match status" value="2"/>
</dbReference>
<feature type="transmembrane region" description="Helical" evidence="7">
    <location>
        <begin position="284"/>
        <end position="304"/>
    </location>
</feature>
<dbReference type="PROSITE" id="PS50112">
    <property type="entry name" value="PAS"/>
    <property type="match status" value="2"/>
</dbReference>
<dbReference type="SMART" id="SM00091">
    <property type="entry name" value="PAS"/>
    <property type="match status" value="1"/>
</dbReference>
<feature type="domain" description="PAS" evidence="8">
    <location>
        <begin position="314"/>
        <end position="384"/>
    </location>
</feature>
<feature type="non-terminal residue" evidence="10">
    <location>
        <position position="502"/>
    </location>
</feature>
<dbReference type="InterPro" id="IPR007895">
    <property type="entry name" value="MASE1"/>
</dbReference>
<dbReference type="GO" id="GO:0005886">
    <property type="term" value="C:plasma membrane"/>
    <property type="evidence" value="ECO:0007669"/>
    <property type="project" value="UniProtKB-SubCell"/>
</dbReference>
<evidence type="ECO:0000256" key="7">
    <source>
        <dbReference type="SAM" id="Phobius"/>
    </source>
</evidence>
<feature type="coiled-coil region" evidence="6">
    <location>
        <begin position="431"/>
        <end position="458"/>
    </location>
</feature>
<dbReference type="Pfam" id="PF08447">
    <property type="entry name" value="PAS_3"/>
    <property type="match status" value="1"/>
</dbReference>
<evidence type="ECO:0000256" key="4">
    <source>
        <dbReference type="ARBA" id="ARBA00022989"/>
    </source>
</evidence>
<feature type="transmembrane region" description="Helical" evidence="7">
    <location>
        <begin position="70"/>
        <end position="89"/>
    </location>
</feature>
<feature type="transmembrane region" description="Helical" evidence="7">
    <location>
        <begin position="21"/>
        <end position="39"/>
    </location>
</feature>
<evidence type="ECO:0000256" key="5">
    <source>
        <dbReference type="ARBA" id="ARBA00023136"/>
    </source>
</evidence>
<dbReference type="Pfam" id="PF13188">
    <property type="entry name" value="PAS_8"/>
    <property type="match status" value="1"/>
</dbReference>
<dbReference type="InterPro" id="IPR013655">
    <property type="entry name" value="PAS_fold_3"/>
</dbReference>
<evidence type="ECO:0000313" key="10">
    <source>
        <dbReference type="EMBL" id="EHC86355.1"/>
    </source>
</evidence>
<reference evidence="10 11" key="1">
    <citation type="journal article" date="2011" name="BMC Genomics">
        <title>Genome sequencing reveals diversification of virulence factor content and possible host adaptation in distinct subpopulations of Salmonella enterica.</title>
        <authorList>
            <person name="den Bakker H.C."/>
            <person name="Moreno Switt A.I."/>
            <person name="Govoni G."/>
            <person name="Cummings C.A."/>
            <person name="Ranieri M.L."/>
            <person name="Degoricija L."/>
            <person name="Hoelzer K."/>
            <person name="Rodriguez-Rivera L.D."/>
            <person name="Brown S."/>
            <person name="Bolchacova E."/>
            <person name="Furtado M.R."/>
            <person name="Wiedmann M."/>
        </authorList>
    </citation>
    <scope>NUCLEOTIDE SEQUENCE [LARGE SCALE GENOMIC DNA]</scope>
    <source>
        <strain evidence="10 11">A4-543</strain>
    </source>
</reference>
<protein>
    <submittedName>
        <fullName evidence="10">Diguanylate cyclase</fullName>
    </submittedName>
</protein>
<evidence type="ECO:0000313" key="11">
    <source>
        <dbReference type="Proteomes" id="UP000005065"/>
    </source>
</evidence>
<feature type="transmembrane region" description="Helical" evidence="7">
    <location>
        <begin position="214"/>
        <end position="230"/>
    </location>
</feature>
<dbReference type="SMART" id="SM00086">
    <property type="entry name" value="PAC"/>
    <property type="match status" value="1"/>
</dbReference>
<comment type="caution">
    <text evidence="10">The sequence shown here is derived from an EMBL/GenBank/DDBJ whole genome shotgun (WGS) entry which is preliminary data.</text>
</comment>
<feature type="transmembrane region" description="Helical" evidence="7">
    <location>
        <begin position="191"/>
        <end position="208"/>
    </location>
</feature>
<keyword evidence="3 7" id="KW-0812">Transmembrane</keyword>
<keyword evidence="5 7" id="KW-0472">Membrane</keyword>
<gene>
    <name evidence="10" type="ORF">LTSESEN_3434</name>
</gene>
<feature type="domain" description="PAS" evidence="8">
    <location>
        <begin position="455"/>
        <end position="502"/>
    </location>
</feature>
<feature type="transmembrane region" description="Helical" evidence="7">
    <location>
        <begin position="126"/>
        <end position="146"/>
    </location>
</feature>
<feature type="transmembrane region" description="Helical" evidence="7">
    <location>
        <begin position="95"/>
        <end position="114"/>
    </location>
</feature>
<dbReference type="CDD" id="cd00130">
    <property type="entry name" value="PAS"/>
    <property type="match status" value="2"/>
</dbReference>
<dbReference type="InterPro" id="IPR000700">
    <property type="entry name" value="PAS-assoc_C"/>
</dbReference>
<keyword evidence="4 7" id="KW-1133">Transmembrane helix</keyword>
<sequence>MVMSKPSQHVFVTVPHPLLRLVSLGLVAFVFTLFSLVLSRVGTQLAPLWFPTSIMMVAFYRHAGRLWPGIAVACSLGSIGASLTLFPAASLNFSWTAINIIEAATGAILLRKLLPSYNPLQNLNDWFRLAIGSAVIPPLLGGLLFWLIAPEAVASKAFLIWVLSEAIGALTLVPLGLLFKPHYLLRHRDPHLLLETLLTLVITLALSWLAMRYIPWPFTCVIVLLMWSAVRLPRMEAFLIFANGGVFNFFLIFLATVIVVSLMLANDPTLLATPKTDVMVNMPWLPFLMILLPANMMAMVMYAFRTERKHITESESRFRNAMEYSAIGMALVGTEGQWLQVNKSLSHFLGYSQDELRTMTFQQLTWPEDLNNDLEQLNMLVRGDINSYSMEKRYYTRNGDVVWALLAVSLVRHKDNKPLYFIAQIEDINDLKQSEQENQRLMERITQANEALFQEKERLHITLDSIGEAVVCIDVAMNITFMNPIAEKMSGWRQEDALGAPL</sequence>
<keyword evidence="6" id="KW-0175">Coiled coil</keyword>
<dbReference type="InterPro" id="IPR000014">
    <property type="entry name" value="PAS"/>
</dbReference>
<dbReference type="PROSITE" id="PS50113">
    <property type="entry name" value="PAC"/>
    <property type="match status" value="1"/>
</dbReference>